<dbReference type="AlphaFoldDB" id="A0A7W7RJY0"/>
<dbReference type="InterPro" id="IPR020846">
    <property type="entry name" value="MFS_dom"/>
</dbReference>
<feature type="transmembrane region" description="Helical" evidence="7">
    <location>
        <begin position="232"/>
        <end position="251"/>
    </location>
</feature>
<feature type="transmembrane region" description="Helical" evidence="7">
    <location>
        <begin position="272"/>
        <end position="294"/>
    </location>
</feature>
<gene>
    <name evidence="9" type="ORF">F4561_004141</name>
</gene>
<reference evidence="9 10" key="1">
    <citation type="submission" date="2020-08" db="EMBL/GenBank/DDBJ databases">
        <title>Sequencing the genomes of 1000 actinobacteria strains.</title>
        <authorList>
            <person name="Klenk H.-P."/>
        </authorList>
    </citation>
    <scope>NUCLEOTIDE SEQUENCE [LARGE SCALE GENOMIC DNA]</scope>
    <source>
        <strain evidence="9 10">DSM 102030</strain>
    </source>
</reference>
<evidence type="ECO:0000313" key="9">
    <source>
        <dbReference type="EMBL" id="MBB4933321.1"/>
    </source>
</evidence>
<keyword evidence="2" id="KW-0813">Transport</keyword>
<feature type="transmembrane region" description="Helical" evidence="7">
    <location>
        <begin position="108"/>
        <end position="129"/>
    </location>
</feature>
<dbReference type="PANTHER" id="PTHR42718">
    <property type="entry name" value="MAJOR FACILITATOR SUPERFAMILY MULTIDRUG TRANSPORTER MFSC"/>
    <property type="match status" value="1"/>
</dbReference>
<evidence type="ECO:0000256" key="7">
    <source>
        <dbReference type="SAM" id="Phobius"/>
    </source>
</evidence>
<dbReference type="Gene3D" id="1.20.1250.20">
    <property type="entry name" value="MFS general substrate transporter like domains"/>
    <property type="match status" value="1"/>
</dbReference>
<keyword evidence="10" id="KW-1185">Reference proteome</keyword>
<dbReference type="RefSeq" id="WP_184580947.1">
    <property type="nucleotide sequence ID" value="NZ_JACHJT010000001.1"/>
</dbReference>
<dbReference type="Gene3D" id="1.20.1720.10">
    <property type="entry name" value="Multidrug resistance protein D"/>
    <property type="match status" value="1"/>
</dbReference>
<feature type="transmembrane region" description="Helical" evidence="7">
    <location>
        <begin position="474"/>
        <end position="494"/>
    </location>
</feature>
<dbReference type="GO" id="GO:0005886">
    <property type="term" value="C:plasma membrane"/>
    <property type="evidence" value="ECO:0007669"/>
    <property type="project" value="UniProtKB-SubCell"/>
</dbReference>
<feature type="transmembrane region" description="Helical" evidence="7">
    <location>
        <begin position="336"/>
        <end position="354"/>
    </location>
</feature>
<dbReference type="PANTHER" id="PTHR42718:SF47">
    <property type="entry name" value="METHYL VIOLOGEN RESISTANCE PROTEIN SMVA"/>
    <property type="match status" value="1"/>
</dbReference>
<dbReference type="PROSITE" id="PS50850">
    <property type="entry name" value="MFS"/>
    <property type="match status" value="1"/>
</dbReference>
<feature type="transmembrane region" description="Helical" evidence="7">
    <location>
        <begin position="203"/>
        <end position="220"/>
    </location>
</feature>
<evidence type="ECO:0000256" key="3">
    <source>
        <dbReference type="ARBA" id="ARBA00022475"/>
    </source>
</evidence>
<sequence>MSSSAPENRATARTWWGLAVLLLPALLTSMDLSVLFVAGPAIAEALNPSSTAWLWIMDIYGFVMASLLITMGSLGDRVGRRRMLLIGAALFGAASVMVAYASSPVTLIVARALLGIGGATLAPSTLSLIRGMFQVEAQRRTAVGAWTAAFAGGAVAGPIVGGVLLEFFWWGSVFLINVPVMVLLLVAAPILVPEVRNPAEARFDLLGAALSLPLVLSAVYGLKHAAEEGLDAVTGAALGISAVLAVVFVRWQARAAHPLIDITLFRTRAFSAAVGANTVAALAISGMGVLAFVFMQTVHGLSPLHAALWALPTFVGTAVGASIASQVAERVGTTPPLVCGLAAGAAGFAVIAALTPDTSLGVFIAGYVLLAFGGGMSFTIANSLILSSAPPGRAGAASGISETSNELGAALGIATLGTVAGTVYENTMSSTTDAGAAAAETVAGAVATAGTLPESAAASLLDTAFAAYTDGVNAAALLGAALLAVTALAAALALRRQRTTAAVTQETP</sequence>
<keyword evidence="6 7" id="KW-0472">Membrane</keyword>
<keyword evidence="4 7" id="KW-0812">Transmembrane</keyword>
<feature type="transmembrane region" description="Helical" evidence="7">
    <location>
        <begin position="141"/>
        <end position="161"/>
    </location>
</feature>
<feature type="transmembrane region" description="Helical" evidence="7">
    <location>
        <begin position="360"/>
        <end position="386"/>
    </location>
</feature>
<feature type="transmembrane region" description="Helical" evidence="7">
    <location>
        <begin position="53"/>
        <end position="71"/>
    </location>
</feature>
<keyword evidence="5 7" id="KW-1133">Transmembrane helix</keyword>
<dbReference type="GO" id="GO:0022857">
    <property type="term" value="F:transmembrane transporter activity"/>
    <property type="evidence" value="ECO:0007669"/>
    <property type="project" value="InterPro"/>
</dbReference>
<evidence type="ECO:0000256" key="2">
    <source>
        <dbReference type="ARBA" id="ARBA00022448"/>
    </source>
</evidence>
<feature type="transmembrane region" description="Helical" evidence="7">
    <location>
        <begin position="407"/>
        <end position="424"/>
    </location>
</feature>
<protein>
    <submittedName>
        <fullName evidence="9">DHA2 family multidrug resistance protein-like MFS transporter</fullName>
    </submittedName>
</protein>
<keyword evidence="3" id="KW-1003">Cell membrane</keyword>
<name>A0A7W7RJY0_9ACTN</name>
<dbReference type="Proteomes" id="UP000523007">
    <property type="component" value="Unassembled WGS sequence"/>
</dbReference>
<evidence type="ECO:0000313" key="10">
    <source>
        <dbReference type="Proteomes" id="UP000523007"/>
    </source>
</evidence>
<evidence type="ECO:0000256" key="4">
    <source>
        <dbReference type="ARBA" id="ARBA00022692"/>
    </source>
</evidence>
<evidence type="ECO:0000256" key="5">
    <source>
        <dbReference type="ARBA" id="ARBA00022989"/>
    </source>
</evidence>
<evidence type="ECO:0000256" key="1">
    <source>
        <dbReference type="ARBA" id="ARBA00004651"/>
    </source>
</evidence>
<evidence type="ECO:0000256" key="6">
    <source>
        <dbReference type="ARBA" id="ARBA00023136"/>
    </source>
</evidence>
<comment type="caution">
    <text evidence="9">The sequence shown here is derived from an EMBL/GenBank/DDBJ whole genome shotgun (WGS) entry which is preliminary data.</text>
</comment>
<dbReference type="EMBL" id="JACHJT010000001">
    <property type="protein sequence ID" value="MBB4933321.1"/>
    <property type="molecule type" value="Genomic_DNA"/>
</dbReference>
<dbReference type="CDD" id="cd17321">
    <property type="entry name" value="MFS_MMR_MDR_like"/>
    <property type="match status" value="1"/>
</dbReference>
<comment type="subcellular location">
    <subcellularLocation>
        <location evidence="1">Cell membrane</location>
        <topology evidence="1">Multi-pass membrane protein</topology>
    </subcellularLocation>
</comment>
<dbReference type="SUPFAM" id="SSF103473">
    <property type="entry name" value="MFS general substrate transporter"/>
    <property type="match status" value="1"/>
</dbReference>
<organism evidence="9 10">
    <name type="scientific">Lipingzhangella halophila</name>
    <dbReference type="NCBI Taxonomy" id="1783352"/>
    <lineage>
        <taxon>Bacteria</taxon>
        <taxon>Bacillati</taxon>
        <taxon>Actinomycetota</taxon>
        <taxon>Actinomycetes</taxon>
        <taxon>Streptosporangiales</taxon>
        <taxon>Nocardiopsidaceae</taxon>
        <taxon>Lipingzhangella</taxon>
    </lineage>
</organism>
<proteinExistence type="predicted"/>
<feature type="transmembrane region" description="Helical" evidence="7">
    <location>
        <begin position="306"/>
        <end position="324"/>
    </location>
</feature>
<feature type="domain" description="Major facilitator superfamily (MFS) profile" evidence="8">
    <location>
        <begin position="17"/>
        <end position="498"/>
    </location>
</feature>
<accession>A0A7W7RJY0</accession>
<feature type="transmembrane region" description="Helical" evidence="7">
    <location>
        <begin position="83"/>
        <end position="102"/>
    </location>
</feature>
<dbReference type="Pfam" id="PF07690">
    <property type="entry name" value="MFS_1"/>
    <property type="match status" value="1"/>
</dbReference>
<feature type="transmembrane region" description="Helical" evidence="7">
    <location>
        <begin position="167"/>
        <end position="191"/>
    </location>
</feature>
<dbReference type="InterPro" id="IPR036259">
    <property type="entry name" value="MFS_trans_sf"/>
</dbReference>
<dbReference type="InterPro" id="IPR011701">
    <property type="entry name" value="MFS"/>
</dbReference>
<evidence type="ECO:0000259" key="8">
    <source>
        <dbReference type="PROSITE" id="PS50850"/>
    </source>
</evidence>